<protein>
    <submittedName>
        <fullName evidence="3">Uncharacterized protein</fullName>
    </submittedName>
</protein>
<dbReference type="EMBL" id="JAEAOA010000401">
    <property type="protein sequence ID" value="KAK3580720.1"/>
    <property type="molecule type" value="Genomic_DNA"/>
</dbReference>
<reference evidence="3" key="1">
    <citation type="journal article" date="2021" name="Genome Biol. Evol.">
        <title>A High-Quality Reference Genome for a Parasitic Bivalve with Doubly Uniparental Inheritance (Bivalvia: Unionida).</title>
        <authorList>
            <person name="Smith C.H."/>
        </authorList>
    </citation>
    <scope>NUCLEOTIDE SEQUENCE</scope>
    <source>
        <strain evidence="3">CHS0354</strain>
    </source>
</reference>
<evidence type="ECO:0000313" key="4">
    <source>
        <dbReference type="Proteomes" id="UP001195483"/>
    </source>
</evidence>
<feature type="region of interest" description="Disordered" evidence="2">
    <location>
        <begin position="197"/>
        <end position="229"/>
    </location>
</feature>
<dbReference type="Proteomes" id="UP001195483">
    <property type="component" value="Unassembled WGS sequence"/>
</dbReference>
<keyword evidence="4" id="KW-1185">Reference proteome</keyword>
<reference evidence="3" key="3">
    <citation type="submission" date="2023-05" db="EMBL/GenBank/DDBJ databases">
        <authorList>
            <person name="Smith C.H."/>
        </authorList>
    </citation>
    <scope>NUCLEOTIDE SEQUENCE</scope>
    <source>
        <strain evidence="3">CHS0354</strain>
        <tissue evidence="3">Mantle</tissue>
    </source>
</reference>
<gene>
    <name evidence="3" type="ORF">CHS0354_005726</name>
</gene>
<evidence type="ECO:0000256" key="2">
    <source>
        <dbReference type="SAM" id="MobiDB-lite"/>
    </source>
</evidence>
<dbReference type="AlphaFoldDB" id="A0AAE0RWR6"/>
<sequence>MATSAYSLGTEYDLRTPISCNHGILFEISNKLELCKSQVSIALNYAKNDAERTKGYLEDKKFMLVLESDGCLCERMRNILHEMQNMLKELQCLIRSNEQRDSGIESSRSSMERDSGNMENVLISDKNCELHEIPKDNVQEKEPLLQTAISHIDLNKHGTDKVADNEQTTDTTVVEKNGNNGERATHGMATQMTSFPNAELEPHGLPEDYQNNLSNESSDEDNTHHDSGVEKRKQQLWLLNRGCTPGASINILNINNYITE</sequence>
<name>A0AAE0RWR6_9BIVA</name>
<reference evidence="3" key="2">
    <citation type="journal article" date="2021" name="Genome Biol. Evol.">
        <title>Developing a high-quality reference genome for a parasitic bivalve with doubly uniparental inheritance (Bivalvia: Unionida).</title>
        <authorList>
            <person name="Smith C.H."/>
        </authorList>
    </citation>
    <scope>NUCLEOTIDE SEQUENCE</scope>
    <source>
        <strain evidence="3">CHS0354</strain>
        <tissue evidence="3">Mantle</tissue>
    </source>
</reference>
<feature type="coiled-coil region" evidence="1">
    <location>
        <begin position="73"/>
        <end position="100"/>
    </location>
</feature>
<keyword evidence="1" id="KW-0175">Coiled coil</keyword>
<feature type="region of interest" description="Disordered" evidence="2">
    <location>
        <begin position="156"/>
        <end position="185"/>
    </location>
</feature>
<comment type="caution">
    <text evidence="3">The sequence shown here is derived from an EMBL/GenBank/DDBJ whole genome shotgun (WGS) entry which is preliminary data.</text>
</comment>
<organism evidence="3 4">
    <name type="scientific">Potamilus streckersoni</name>
    <dbReference type="NCBI Taxonomy" id="2493646"/>
    <lineage>
        <taxon>Eukaryota</taxon>
        <taxon>Metazoa</taxon>
        <taxon>Spiralia</taxon>
        <taxon>Lophotrochozoa</taxon>
        <taxon>Mollusca</taxon>
        <taxon>Bivalvia</taxon>
        <taxon>Autobranchia</taxon>
        <taxon>Heteroconchia</taxon>
        <taxon>Palaeoheterodonta</taxon>
        <taxon>Unionida</taxon>
        <taxon>Unionoidea</taxon>
        <taxon>Unionidae</taxon>
        <taxon>Ambleminae</taxon>
        <taxon>Lampsilini</taxon>
        <taxon>Potamilus</taxon>
    </lineage>
</organism>
<feature type="compositionally biased region" description="Polar residues" evidence="2">
    <location>
        <begin position="165"/>
        <end position="185"/>
    </location>
</feature>
<accession>A0AAE0RWR6</accession>
<evidence type="ECO:0000256" key="1">
    <source>
        <dbReference type="SAM" id="Coils"/>
    </source>
</evidence>
<evidence type="ECO:0000313" key="3">
    <source>
        <dbReference type="EMBL" id="KAK3580720.1"/>
    </source>
</evidence>
<proteinExistence type="predicted"/>